<dbReference type="Proteomes" id="UP000694397">
    <property type="component" value="Chromosome 8"/>
</dbReference>
<accession>A0A8C9W2I5</accession>
<reference evidence="3" key="3">
    <citation type="submission" date="2025-09" db="UniProtKB">
        <authorList>
            <consortium name="Ensembl"/>
        </authorList>
    </citation>
    <scope>IDENTIFICATION</scope>
</reference>
<dbReference type="GeneTree" id="ENSGT00940000181936"/>
<name>A0A8C9W2I5_SCLFO</name>
<dbReference type="InterPro" id="IPR009003">
    <property type="entry name" value="Peptidase_S1_PA"/>
</dbReference>
<reference evidence="3 4" key="1">
    <citation type="submission" date="2019-04" db="EMBL/GenBank/DDBJ databases">
        <authorList>
            <consortium name="Wellcome Sanger Institute Data Sharing"/>
        </authorList>
    </citation>
    <scope>NUCLEOTIDE SEQUENCE [LARGE SCALE GENOMIC DNA]</scope>
</reference>
<dbReference type="PANTHER" id="PTHR24252:SF7">
    <property type="entry name" value="HYALIN"/>
    <property type="match status" value="1"/>
</dbReference>
<sequence length="59" mass="6265">MLPYVCGHAPLNNNSSSSDLATEGAWPWQVSLQRGGVHVCGGSLISRSVVMSTANCFDR</sequence>
<evidence type="ECO:0000256" key="1">
    <source>
        <dbReference type="ARBA" id="ARBA00023157"/>
    </source>
</evidence>
<feature type="domain" description="Peptidase S1" evidence="2">
    <location>
        <begin position="21"/>
        <end position="58"/>
    </location>
</feature>
<dbReference type="OrthoDB" id="6380398at2759"/>
<dbReference type="SUPFAM" id="SSF50494">
    <property type="entry name" value="Trypsin-like serine proteases"/>
    <property type="match status" value="1"/>
</dbReference>
<dbReference type="PANTHER" id="PTHR24252">
    <property type="entry name" value="ACROSIN-RELATED"/>
    <property type="match status" value="1"/>
</dbReference>
<dbReference type="InterPro" id="IPR043504">
    <property type="entry name" value="Peptidase_S1_PA_chymotrypsin"/>
</dbReference>
<reference evidence="3" key="2">
    <citation type="submission" date="2025-08" db="UniProtKB">
        <authorList>
            <consortium name="Ensembl"/>
        </authorList>
    </citation>
    <scope>IDENTIFICATION</scope>
</reference>
<dbReference type="Gene3D" id="2.40.10.10">
    <property type="entry name" value="Trypsin-like serine proteases"/>
    <property type="match status" value="1"/>
</dbReference>
<dbReference type="GO" id="GO:0004252">
    <property type="term" value="F:serine-type endopeptidase activity"/>
    <property type="evidence" value="ECO:0007669"/>
    <property type="project" value="InterPro"/>
</dbReference>
<organism evidence="3 4">
    <name type="scientific">Scleropages formosus</name>
    <name type="common">Asian bonytongue</name>
    <name type="synonym">Osteoglossum formosum</name>
    <dbReference type="NCBI Taxonomy" id="113540"/>
    <lineage>
        <taxon>Eukaryota</taxon>
        <taxon>Metazoa</taxon>
        <taxon>Chordata</taxon>
        <taxon>Craniata</taxon>
        <taxon>Vertebrata</taxon>
        <taxon>Euteleostomi</taxon>
        <taxon>Actinopterygii</taxon>
        <taxon>Neopterygii</taxon>
        <taxon>Teleostei</taxon>
        <taxon>Osteoglossocephala</taxon>
        <taxon>Osteoglossomorpha</taxon>
        <taxon>Osteoglossiformes</taxon>
        <taxon>Osteoglossidae</taxon>
        <taxon>Scleropages</taxon>
    </lineage>
</organism>
<evidence type="ECO:0000313" key="4">
    <source>
        <dbReference type="Proteomes" id="UP000694397"/>
    </source>
</evidence>
<keyword evidence="4" id="KW-1185">Reference proteome</keyword>
<dbReference type="Pfam" id="PF00089">
    <property type="entry name" value="Trypsin"/>
    <property type="match status" value="1"/>
</dbReference>
<dbReference type="Ensembl" id="ENSSFOT00015057269.1">
    <property type="protein sequence ID" value="ENSSFOP00015069413.1"/>
    <property type="gene ID" value="ENSSFOG00015027498.1"/>
</dbReference>
<keyword evidence="1" id="KW-1015">Disulfide bond</keyword>
<evidence type="ECO:0000259" key="2">
    <source>
        <dbReference type="Pfam" id="PF00089"/>
    </source>
</evidence>
<dbReference type="GO" id="GO:0006508">
    <property type="term" value="P:proteolysis"/>
    <property type="evidence" value="ECO:0007669"/>
    <property type="project" value="InterPro"/>
</dbReference>
<dbReference type="AlphaFoldDB" id="A0A8C9W2I5"/>
<protein>
    <recommendedName>
        <fullName evidence="2">Peptidase S1 domain-containing protein</fullName>
    </recommendedName>
</protein>
<proteinExistence type="predicted"/>
<evidence type="ECO:0000313" key="3">
    <source>
        <dbReference type="Ensembl" id="ENSSFOP00015069413.1"/>
    </source>
</evidence>
<dbReference type="InterPro" id="IPR001254">
    <property type="entry name" value="Trypsin_dom"/>
</dbReference>